<evidence type="ECO:0000256" key="16">
    <source>
        <dbReference type="SAM" id="MobiDB-lite"/>
    </source>
</evidence>
<evidence type="ECO:0000256" key="11">
    <source>
        <dbReference type="ARBA" id="ARBA00023157"/>
    </source>
</evidence>
<keyword evidence="17" id="KW-0812">Transmembrane</keyword>
<evidence type="ECO:0000256" key="5">
    <source>
        <dbReference type="ARBA" id="ARBA00022622"/>
    </source>
</evidence>
<keyword evidence="17" id="KW-1133">Transmembrane helix</keyword>
<dbReference type="GO" id="GO:0009055">
    <property type="term" value="F:electron transfer activity"/>
    <property type="evidence" value="ECO:0007669"/>
    <property type="project" value="InterPro"/>
</dbReference>
<dbReference type="InterPro" id="IPR028871">
    <property type="entry name" value="BlueCu_1_BS"/>
</dbReference>
<evidence type="ECO:0000256" key="10">
    <source>
        <dbReference type="ARBA" id="ARBA00023136"/>
    </source>
</evidence>
<dbReference type="Gramene" id="Psat04G0130900-T1">
    <property type="protein sequence ID" value="KAI5416214.1"/>
    <property type="gene ID" value="KIW84_041309"/>
</dbReference>
<keyword evidence="7 18" id="KW-0732">Signal</keyword>
<keyword evidence="9" id="KW-0186">Copper</keyword>
<dbReference type="CDD" id="cd04216">
    <property type="entry name" value="Phytocyanin"/>
    <property type="match status" value="1"/>
</dbReference>
<proteinExistence type="inferred from homology"/>
<feature type="chain" id="PRO_5039622739" description="Phytocyanin domain-containing protein" evidence="18">
    <location>
        <begin position="25"/>
        <end position="381"/>
    </location>
</feature>
<accession>A0A9D5ARE5</accession>
<evidence type="ECO:0000313" key="20">
    <source>
        <dbReference type="EMBL" id="KAI5416214.1"/>
    </source>
</evidence>
<dbReference type="FunFam" id="2.60.40.420:FF:000034">
    <property type="entry name" value="Cupredoxin superfamily protein"/>
    <property type="match status" value="1"/>
</dbReference>
<dbReference type="Proteomes" id="UP001058974">
    <property type="component" value="Chromosome 4"/>
</dbReference>
<dbReference type="PROSITE" id="PS00196">
    <property type="entry name" value="COPPER_BLUE"/>
    <property type="match status" value="2"/>
</dbReference>
<keyword evidence="8" id="KW-0249">Electron transport</keyword>
<feature type="region of interest" description="Disordered" evidence="16">
    <location>
        <begin position="283"/>
        <end position="360"/>
    </location>
</feature>
<feature type="compositionally biased region" description="Low complexity" evidence="16">
    <location>
        <begin position="289"/>
        <end position="351"/>
    </location>
</feature>
<evidence type="ECO:0000256" key="2">
    <source>
        <dbReference type="ARBA" id="ARBA00022448"/>
    </source>
</evidence>
<keyword evidence="13" id="KW-0449">Lipoprotein</keyword>
<dbReference type="PANTHER" id="PTHR33021:SF496">
    <property type="entry name" value="OS08G0482700 PROTEIN"/>
    <property type="match status" value="1"/>
</dbReference>
<dbReference type="EMBL" id="JAMSHJ010000004">
    <property type="protein sequence ID" value="KAI5416214.1"/>
    <property type="molecule type" value="Genomic_DNA"/>
</dbReference>
<dbReference type="Pfam" id="PF02298">
    <property type="entry name" value="Cu_bind_like"/>
    <property type="match status" value="2"/>
</dbReference>
<dbReference type="InterPro" id="IPR008972">
    <property type="entry name" value="Cupredoxin"/>
</dbReference>
<evidence type="ECO:0000256" key="6">
    <source>
        <dbReference type="ARBA" id="ARBA00022723"/>
    </source>
</evidence>
<evidence type="ECO:0000256" key="3">
    <source>
        <dbReference type="ARBA" id="ARBA00022458"/>
    </source>
</evidence>
<keyword evidence="5" id="KW-0336">GPI-anchor</keyword>
<keyword evidence="10 17" id="KW-0472">Membrane</keyword>
<dbReference type="SUPFAM" id="SSF49503">
    <property type="entry name" value="Cupredoxins"/>
    <property type="match status" value="2"/>
</dbReference>
<evidence type="ECO:0000256" key="14">
    <source>
        <dbReference type="ARBA" id="ARBA00035011"/>
    </source>
</evidence>
<feature type="domain" description="Phytocyanin" evidence="19">
    <location>
        <begin position="26"/>
        <end position="129"/>
    </location>
</feature>
<reference evidence="20 21" key="1">
    <citation type="journal article" date="2022" name="Nat. Genet.">
        <title>Improved pea reference genome and pan-genome highlight genomic features and evolutionary characteristics.</title>
        <authorList>
            <person name="Yang T."/>
            <person name="Liu R."/>
            <person name="Luo Y."/>
            <person name="Hu S."/>
            <person name="Wang D."/>
            <person name="Wang C."/>
            <person name="Pandey M.K."/>
            <person name="Ge S."/>
            <person name="Xu Q."/>
            <person name="Li N."/>
            <person name="Li G."/>
            <person name="Huang Y."/>
            <person name="Saxena R.K."/>
            <person name="Ji Y."/>
            <person name="Li M."/>
            <person name="Yan X."/>
            <person name="He Y."/>
            <person name="Liu Y."/>
            <person name="Wang X."/>
            <person name="Xiang C."/>
            <person name="Varshney R.K."/>
            <person name="Ding H."/>
            <person name="Gao S."/>
            <person name="Zong X."/>
        </authorList>
    </citation>
    <scope>NUCLEOTIDE SEQUENCE [LARGE SCALE GENOMIC DNA]</scope>
    <source>
        <strain evidence="20 21">cv. Zhongwan 6</strain>
    </source>
</reference>
<keyword evidence="3" id="KW-0536">Nodulation</keyword>
<dbReference type="InterPro" id="IPR003245">
    <property type="entry name" value="Phytocyanin_dom"/>
</dbReference>
<organism evidence="20 21">
    <name type="scientific">Pisum sativum</name>
    <name type="common">Garden pea</name>
    <name type="synonym">Lathyrus oleraceus</name>
    <dbReference type="NCBI Taxonomy" id="3888"/>
    <lineage>
        <taxon>Eukaryota</taxon>
        <taxon>Viridiplantae</taxon>
        <taxon>Streptophyta</taxon>
        <taxon>Embryophyta</taxon>
        <taxon>Tracheophyta</taxon>
        <taxon>Spermatophyta</taxon>
        <taxon>Magnoliopsida</taxon>
        <taxon>eudicotyledons</taxon>
        <taxon>Gunneridae</taxon>
        <taxon>Pentapetalae</taxon>
        <taxon>rosids</taxon>
        <taxon>fabids</taxon>
        <taxon>Fabales</taxon>
        <taxon>Fabaceae</taxon>
        <taxon>Papilionoideae</taxon>
        <taxon>50 kb inversion clade</taxon>
        <taxon>NPAAA clade</taxon>
        <taxon>Hologalegina</taxon>
        <taxon>IRL clade</taxon>
        <taxon>Fabeae</taxon>
        <taxon>Lathyrus</taxon>
    </lineage>
</organism>
<dbReference type="GO" id="GO:0005886">
    <property type="term" value="C:plasma membrane"/>
    <property type="evidence" value="ECO:0007669"/>
    <property type="project" value="UniProtKB-SubCell"/>
</dbReference>
<feature type="domain" description="Phytocyanin" evidence="19">
    <location>
        <begin position="183"/>
        <end position="286"/>
    </location>
</feature>
<dbReference type="InterPro" id="IPR039391">
    <property type="entry name" value="Phytocyanin-like"/>
</dbReference>
<keyword evidence="12" id="KW-0325">Glycoprotein</keyword>
<comment type="function">
    <text evidence="15">May act as a carbohydrate transporter.</text>
</comment>
<dbReference type="OrthoDB" id="5421909at2759"/>
<evidence type="ECO:0000256" key="12">
    <source>
        <dbReference type="ARBA" id="ARBA00023180"/>
    </source>
</evidence>
<evidence type="ECO:0000256" key="7">
    <source>
        <dbReference type="ARBA" id="ARBA00022729"/>
    </source>
</evidence>
<sequence length="381" mass="38129">MANNLNVLVFVLLAVANLLHGSLAQTRHVVGDTTGWTIPNNGASFYVNWASKNTFLVGDTLVFNFPTGQHDVAKVTKSAFDGCSGANTLSMLTNGPATVTLNETGQQYFICTVGPHCSLGQKVSINVVKASTSPVSAPKPSASSPPKQAPVQAPAPTTATTASPSPAPTITASPSPAPVTGPVTYTVGDTLGWTIPSNGAAAYTAWASRKSFKVGDILVFNFPLKAHNVEEVTKEKYGSCSSSSPIATFSNPPVRVTLNKTGTHYFICGVPGHCSAGQKLSVNVGGGSSSSPASSPSPSASSPSPSASSPSPSPSASSPSPAADATPPSSSGSPPPSSTVTPSSLSPGGSVSPPPENSGAASLGVAGLFVAILSVAASFFC</sequence>
<evidence type="ECO:0000256" key="9">
    <source>
        <dbReference type="ARBA" id="ARBA00023008"/>
    </source>
</evidence>
<comment type="similarity">
    <text evidence="14">Belongs to the early nodulin-like (ENODL) family.</text>
</comment>
<evidence type="ECO:0000259" key="19">
    <source>
        <dbReference type="PROSITE" id="PS51485"/>
    </source>
</evidence>
<dbReference type="AlphaFoldDB" id="A0A9D5ARE5"/>
<dbReference type="GO" id="GO:0098552">
    <property type="term" value="C:side of membrane"/>
    <property type="evidence" value="ECO:0007669"/>
    <property type="project" value="UniProtKB-KW"/>
</dbReference>
<feature type="signal peptide" evidence="18">
    <location>
        <begin position="1"/>
        <end position="24"/>
    </location>
</feature>
<dbReference type="GO" id="GO:0009877">
    <property type="term" value="P:nodulation"/>
    <property type="evidence" value="ECO:0007669"/>
    <property type="project" value="UniProtKB-KW"/>
</dbReference>
<comment type="subcellular location">
    <subcellularLocation>
        <location evidence="1">Cell membrane</location>
        <topology evidence="1">Lipid-anchor</topology>
        <topology evidence="1">GPI-anchor</topology>
    </subcellularLocation>
</comment>
<dbReference type="GO" id="GO:0046872">
    <property type="term" value="F:metal ion binding"/>
    <property type="evidence" value="ECO:0007669"/>
    <property type="project" value="UniProtKB-KW"/>
</dbReference>
<keyword evidence="4" id="KW-1003">Cell membrane</keyword>
<keyword evidence="2" id="KW-0813">Transport</keyword>
<dbReference type="PROSITE" id="PS51485">
    <property type="entry name" value="PHYTOCYANIN"/>
    <property type="match status" value="2"/>
</dbReference>
<dbReference type="PANTHER" id="PTHR33021">
    <property type="entry name" value="BLUE COPPER PROTEIN"/>
    <property type="match status" value="1"/>
</dbReference>
<dbReference type="Gene3D" id="2.60.40.420">
    <property type="entry name" value="Cupredoxins - blue copper proteins"/>
    <property type="match status" value="2"/>
</dbReference>
<dbReference type="CDD" id="cd13920">
    <property type="entry name" value="Stellacyanin"/>
    <property type="match status" value="1"/>
</dbReference>
<name>A0A9D5ARE5_PEA</name>
<evidence type="ECO:0000256" key="4">
    <source>
        <dbReference type="ARBA" id="ARBA00022475"/>
    </source>
</evidence>
<dbReference type="Gramene" id="Psat4g037160.1">
    <property type="protein sequence ID" value="Psat4g037160.1.cds"/>
    <property type="gene ID" value="Psat4g037160"/>
</dbReference>
<evidence type="ECO:0000256" key="1">
    <source>
        <dbReference type="ARBA" id="ARBA00004609"/>
    </source>
</evidence>
<evidence type="ECO:0000256" key="18">
    <source>
        <dbReference type="SAM" id="SignalP"/>
    </source>
</evidence>
<feature type="transmembrane region" description="Helical" evidence="17">
    <location>
        <begin position="360"/>
        <end position="380"/>
    </location>
</feature>
<keyword evidence="11" id="KW-1015">Disulfide bond</keyword>
<comment type="caution">
    <text evidence="20">The sequence shown here is derived from an EMBL/GenBank/DDBJ whole genome shotgun (WGS) entry which is preliminary data.</text>
</comment>
<evidence type="ECO:0000256" key="13">
    <source>
        <dbReference type="ARBA" id="ARBA00023288"/>
    </source>
</evidence>
<gene>
    <name evidence="20" type="ORF">KIW84_041309</name>
</gene>
<keyword evidence="6" id="KW-0479">Metal-binding</keyword>
<evidence type="ECO:0000256" key="17">
    <source>
        <dbReference type="SAM" id="Phobius"/>
    </source>
</evidence>
<keyword evidence="21" id="KW-1185">Reference proteome</keyword>
<feature type="region of interest" description="Disordered" evidence="16">
    <location>
        <begin position="134"/>
        <end position="179"/>
    </location>
</feature>
<evidence type="ECO:0000256" key="15">
    <source>
        <dbReference type="ARBA" id="ARBA00037626"/>
    </source>
</evidence>
<evidence type="ECO:0000256" key="8">
    <source>
        <dbReference type="ARBA" id="ARBA00022982"/>
    </source>
</evidence>
<evidence type="ECO:0000313" key="21">
    <source>
        <dbReference type="Proteomes" id="UP001058974"/>
    </source>
</evidence>
<dbReference type="FunFam" id="2.60.40.420:FF:000003">
    <property type="entry name" value="Blue copper"/>
    <property type="match status" value="1"/>
</dbReference>
<protein>
    <recommendedName>
        <fullName evidence="19">Phytocyanin domain-containing protein</fullName>
    </recommendedName>
</protein>
<dbReference type="Gramene" id="PSAT_LOCUS18090_t1">
    <property type="protein sequence ID" value="CAL5198650.1"/>
    <property type="gene ID" value="PSAT_LOCUS18090"/>
</dbReference>